<feature type="region of interest" description="Disordered" evidence="1">
    <location>
        <begin position="75"/>
        <end position="102"/>
    </location>
</feature>
<protein>
    <submittedName>
        <fullName evidence="2">Uncharacterized protein</fullName>
    </submittedName>
</protein>
<dbReference type="RefSeq" id="WP_279524008.1">
    <property type="nucleotide sequence ID" value="NZ_JARVII010000007.1"/>
</dbReference>
<dbReference type="AlphaFoldDB" id="A0AAW6RM69"/>
<sequence>SGWPEPHHLKKRLSCSLIRSMKSRWNGRWSRFQAIESASVFESLFKIWPQEHAMRGASTVPKRLSPLFLSFSRRGKAARESQKRKPEAPASQCARAGPEKEG</sequence>
<reference evidence="2 3" key="1">
    <citation type="submission" date="2023-04" db="EMBL/GenBank/DDBJ databases">
        <title>Ottowia paracancer sp. nov., isolated from human stomach.</title>
        <authorList>
            <person name="Song Y."/>
        </authorList>
    </citation>
    <scope>NUCLEOTIDE SEQUENCE [LARGE SCALE GENOMIC DNA]</scope>
    <source>
        <strain evidence="2 3">10c7w1</strain>
    </source>
</reference>
<proteinExistence type="predicted"/>
<comment type="caution">
    <text evidence="2">The sequence shown here is derived from an EMBL/GenBank/DDBJ whole genome shotgun (WGS) entry which is preliminary data.</text>
</comment>
<dbReference type="Proteomes" id="UP001237156">
    <property type="component" value="Unassembled WGS sequence"/>
</dbReference>
<evidence type="ECO:0000313" key="2">
    <source>
        <dbReference type="EMBL" id="MDG9699027.1"/>
    </source>
</evidence>
<gene>
    <name evidence="2" type="ORF">QB898_04715</name>
</gene>
<keyword evidence="3" id="KW-1185">Reference proteome</keyword>
<accession>A0AAW6RM69</accession>
<feature type="non-terminal residue" evidence="2">
    <location>
        <position position="1"/>
    </location>
</feature>
<name>A0AAW6RM69_9BURK</name>
<organism evidence="2 3">
    <name type="scientific">Ottowia cancrivicina</name>
    <dbReference type="NCBI Taxonomy" id="3040346"/>
    <lineage>
        <taxon>Bacteria</taxon>
        <taxon>Pseudomonadati</taxon>
        <taxon>Pseudomonadota</taxon>
        <taxon>Betaproteobacteria</taxon>
        <taxon>Burkholderiales</taxon>
        <taxon>Comamonadaceae</taxon>
        <taxon>Ottowia</taxon>
    </lineage>
</organism>
<evidence type="ECO:0000256" key="1">
    <source>
        <dbReference type="SAM" id="MobiDB-lite"/>
    </source>
</evidence>
<evidence type="ECO:0000313" key="3">
    <source>
        <dbReference type="Proteomes" id="UP001237156"/>
    </source>
</evidence>
<feature type="compositionally biased region" description="Basic and acidic residues" evidence="1">
    <location>
        <begin position="77"/>
        <end position="87"/>
    </location>
</feature>
<dbReference type="EMBL" id="JARVII010000007">
    <property type="protein sequence ID" value="MDG9699027.1"/>
    <property type="molecule type" value="Genomic_DNA"/>
</dbReference>